<evidence type="ECO:0000313" key="1">
    <source>
        <dbReference type="EMBL" id="QIC71848.1"/>
    </source>
</evidence>
<geneLocation type="plasmid" evidence="2">
    <name>pb18-1</name>
</geneLocation>
<proteinExistence type="predicted"/>
<protein>
    <submittedName>
        <fullName evidence="1">Uncharacterized protein</fullName>
    </submittedName>
</protein>
<accession>A0A6C0Y6P3</accession>
<keyword evidence="1" id="KW-0614">Plasmid</keyword>
<dbReference type="Proteomes" id="UP000503440">
    <property type="component" value="Plasmid pB18-1"/>
</dbReference>
<dbReference type="RefSeq" id="WP_163146507.1">
    <property type="nucleotide sequence ID" value="NZ_CP044456.1"/>
</dbReference>
<dbReference type="AlphaFoldDB" id="A0A6C0Y6P3"/>
<gene>
    <name evidence="1" type="ORF">FSC09_15775</name>
</gene>
<dbReference type="EMBL" id="CP044456">
    <property type="protein sequence ID" value="QIC71848.1"/>
    <property type="molecule type" value="Genomic_DNA"/>
</dbReference>
<reference evidence="1 2" key="1">
    <citation type="submission" date="2019-09" db="EMBL/GenBank/DDBJ databases">
        <title>Non-baumannii Acinetobacter spp. carrying blaNDM-1 isolated in China.</title>
        <authorList>
            <person name="Cui C."/>
            <person name="Chen C."/>
            <person name="Sun J."/>
            <person name="Liu Y."/>
        </authorList>
    </citation>
    <scope>NUCLEOTIDE SEQUENCE [LARGE SCALE GENOMIC DNA]</scope>
    <source>
        <strain evidence="1 2">B18</strain>
        <plasmid evidence="2">pb18-1</plasmid>
    </source>
</reference>
<name>A0A6C0Y6P3_9GAMM</name>
<evidence type="ECO:0000313" key="2">
    <source>
        <dbReference type="Proteomes" id="UP000503440"/>
    </source>
</evidence>
<sequence>MSNNNPIDLTQFGFGKLVDHTEQIIQSPYTRNVWLSFLPPDLHEKLHLIHAESDEDMLMRRYLYNANSWMPFVVGYNEVQCRNDLGNKLRNILKSEKEVEQWQAAVREALDHMEECFNSNRLTKLKKLSKDWRGSVFVGTKTKVAA</sequence>
<organism evidence="1 2">
    <name type="scientific">Acinetobacter indicus</name>
    <dbReference type="NCBI Taxonomy" id="756892"/>
    <lineage>
        <taxon>Bacteria</taxon>
        <taxon>Pseudomonadati</taxon>
        <taxon>Pseudomonadota</taxon>
        <taxon>Gammaproteobacteria</taxon>
        <taxon>Moraxellales</taxon>
        <taxon>Moraxellaceae</taxon>
        <taxon>Acinetobacter</taxon>
    </lineage>
</organism>